<accession>A0A9D2M412</accession>
<feature type="transmembrane region" description="Helical" evidence="11">
    <location>
        <begin position="170"/>
        <end position="192"/>
    </location>
</feature>
<dbReference type="Gene3D" id="3.30.565.10">
    <property type="entry name" value="Histidine kinase-like ATPase, C-terminal domain"/>
    <property type="match status" value="1"/>
</dbReference>
<sequence length="436" mass="46048">MLETLCRKLTLLFGLLTAAVLGAALAVTCRMAQNEARAASDLLYANTISSIEDTVTGSGLVRDSWLARLEAEGRLVITMEDNGLPLAFPGGWAPADDRAALLAAARQQAAAAGLDPARMRRQRVDFSLSGVGGPYTGTALVLPHARADSAATVYIVRDLGPLMARQRAMAWRYAALWAAGAAVLGLLCRWMVGLALRPTAKALQQQREFIAAAGHELRSPLAVLKAGLQAAQAPETADRAPQFLHHAQAEVDRLARLTDDLLILAGGDAGGLRAALDVLPADTFLIELYDRYAPVARARGHTLALTLPEAPLPDLHADAGRLEQLLAALLNNAFAYAPAGTPVELRAETPAPGRLRLAVIDHGPGVPDADKARIFERFARGDRSRTDKTHFGLGLAVAAELAALHGAVLAVEDTPGGGATFTLTFLGKKARKNPKP</sequence>
<keyword evidence="8 11" id="KW-1133">Transmembrane helix</keyword>
<evidence type="ECO:0000256" key="2">
    <source>
        <dbReference type="ARBA" id="ARBA00004370"/>
    </source>
</evidence>
<dbReference type="InterPro" id="IPR036097">
    <property type="entry name" value="HisK_dim/P_sf"/>
</dbReference>
<evidence type="ECO:0000256" key="7">
    <source>
        <dbReference type="ARBA" id="ARBA00022777"/>
    </source>
</evidence>
<evidence type="ECO:0000313" key="14">
    <source>
        <dbReference type="Proteomes" id="UP000886803"/>
    </source>
</evidence>
<dbReference type="Pfam" id="PF00512">
    <property type="entry name" value="HisKA"/>
    <property type="match status" value="1"/>
</dbReference>
<reference evidence="13" key="2">
    <citation type="submission" date="2021-04" db="EMBL/GenBank/DDBJ databases">
        <authorList>
            <person name="Gilroy R."/>
        </authorList>
    </citation>
    <scope>NUCLEOTIDE SEQUENCE</scope>
    <source>
        <strain evidence="13">ChiBcec8-13705</strain>
    </source>
</reference>
<dbReference type="PRINTS" id="PR00344">
    <property type="entry name" value="BCTRLSENSOR"/>
</dbReference>
<dbReference type="InterPro" id="IPR003661">
    <property type="entry name" value="HisK_dim/P_dom"/>
</dbReference>
<dbReference type="AlphaFoldDB" id="A0A9D2M412"/>
<dbReference type="SUPFAM" id="SSF47384">
    <property type="entry name" value="Homodimeric domain of signal transducing histidine kinase"/>
    <property type="match status" value="1"/>
</dbReference>
<reference evidence="13" key="1">
    <citation type="journal article" date="2021" name="PeerJ">
        <title>Extensive microbial diversity within the chicken gut microbiome revealed by metagenomics and culture.</title>
        <authorList>
            <person name="Gilroy R."/>
            <person name="Ravi A."/>
            <person name="Getino M."/>
            <person name="Pursley I."/>
            <person name="Horton D.L."/>
            <person name="Alikhan N.F."/>
            <person name="Baker D."/>
            <person name="Gharbi K."/>
            <person name="Hall N."/>
            <person name="Watson M."/>
            <person name="Adriaenssens E.M."/>
            <person name="Foster-Nyarko E."/>
            <person name="Jarju S."/>
            <person name="Secka A."/>
            <person name="Antonio M."/>
            <person name="Oren A."/>
            <person name="Chaudhuri R.R."/>
            <person name="La Ragione R."/>
            <person name="Hildebrand F."/>
            <person name="Pallen M.J."/>
        </authorList>
    </citation>
    <scope>NUCLEOTIDE SEQUENCE</scope>
    <source>
        <strain evidence="13">ChiBcec8-13705</strain>
    </source>
</reference>
<evidence type="ECO:0000256" key="4">
    <source>
        <dbReference type="ARBA" id="ARBA00022553"/>
    </source>
</evidence>
<dbReference type="Proteomes" id="UP000886803">
    <property type="component" value="Unassembled WGS sequence"/>
</dbReference>
<evidence type="ECO:0000256" key="6">
    <source>
        <dbReference type="ARBA" id="ARBA00022692"/>
    </source>
</evidence>
<evidence type="ECO:0000256" key="1">
    <source>
        <dbReference type="ARBA" id="ARBA00000085"/>
    </source>
</evidence>
<dbReference type="Pfam" id="PF02518">
    <property type="entry name" value="HATPase_c"/>
    <property type="match status" value="1"/>
</dbReference>
<dbReference type="InterPro" id="IPR050428">
    <property type="entry name" value="TCS_sensor_his_kinase"/>
</dbReference>
<comment type="subcellular location">
    <subcellularLocation>
        <location evidence="2">Membrane</location>
    </subcellularLocation>
</comment>
<comment type="caution">
    <text evidence="13">The sequence shown here is derived from an EMBL/GenBank/DDBJ whole genome shotgun (WGS) entry which is preliminary data.</text>
</comment>
<protein>
    <recommendedName>
        <fullName evidence="3">histidine kinase</fullName>
        <ecNumber evidence="3">2.7.13.3</ecNumber>
    </recommendedName>
</protein>
<dbReference type="PROSITE" id="PS50109">
    <property type="entry name" value="HIS_KIN"/>
    <property type="match status" value="1"/>
</dbReference>
<evidence type="ECO:0000256" key="9">
    <source>
        <dbReference type="ARBA" id="ARBA00023012"/>
    </source>
</evidence>
<dbReference type="SMART" id="SM00388">
    <property type="entry name" value="HisKA"/>
    <property type="match status" value="1"/>
</dbReference>
<dbReference type="GO" id="GO:0000155">
    <property type="term" value="F:phosphorelay sensor kinase activity"/>
    <property type="evidence" value="ECO:0007669"/>
    <property type="project" value="InterPro"/>
</dbReference>
<dbReference type="EC" id="2.7.13.3" evidence="3"/>
<evidence type="ECO:0000256" key="8">
    <source>
        <dbReference type="ARBA" id="ARBA00022989"/>
    </source>
</evidence>
<dbReference type="GO" id="GO:0005886">
    <property type="term" value="C:plasma membrane"/>
    <property type="evidence" value="ECO:0007669"/>
    <property type="project" value="TreeGrafter"/>
</dbReference>
<dbReference type="SUPFAM" id="SSF55874">
    <property type="entry name" value="ATPase domain of HSP90 chaperone/DNA topoisomerase II/histidine kinase"/>
    <property type="match status" value="1"/>
</dbReference>
<dbReference type="PANTHER" id="PTHR45436">
    <property type="entry name" value="SENSOR HISTIDINE KINASE YKOH"/>
    <property type="match status" value="1"/>
</dbReference>
<feature type="domain" description="Histidine kinase" evidence="12">
    <location>
        <begin position="212"/>
        <end position="429"/>
    </location>
</feature>
<dbReference type="InterPro" id="IPR036890">
    <property type="entry name" value="HATPase_C_sf"/>
</dbReference>
<keyword evidence="9" id="KW-0902">Two-component regulatory system</keyword>
<evidence type="ECO:0000256" key="11">
    <source>
        <dbReference type="SAM" id="Phobius"/>
    </source>
</evidence>
<keyword evidence="6 11" id="KW-0812">Transmembrane</keyword>
<comment type="catalytic activity">
    <reaction evidence="1">
        <text>ATP + protein L-histidine = ADP + protein N-phospho-L-histidine.</text>
        <dbReference type="EC" id="2.7.13.3"/>
    </reaction>
</comment>
<keyword evidence="5" id="KW-0808">Transferase</keyword>
<dbReference type="EMBL" id="DWYG01000011">
    <property type="protein sequence ID" value="HJB41070.1"/>
    <property type="molecule type" value="Genomic_DNA"/>
</dbReference>
<organism evidence="13 14">
    <name type="scientific">Candidatus Gemmiger avicola</name>
    <dbReference type="NCBI Taxonomy" id="2838605"/>
    <lineage>
        <taxon>Bacteria</taxon>
        <taxon>Bacillati</taxon>
        <taxon>Bacillota</taxon>
        <taxon>Clostridia</taxon>
        <taxon>Eubacteriales</taxon>
        <taxon>Gemmiger</taxon>
    </lineage>
</organism>
<dbReference type="InterPro" id="IPR004358">
    <property type="entry name" value="Sig_transdc_His_kin-like_C"/>
</dbReference>
<dbReference type="PANTHER" id="PTHR45436:SF5">
    <property type="entry name" value="SENSOR HISTIDINE KINASE TRCS"/>
    <property type="match status" value="1"/>
</dbReference>
<dbReference type="InterPro" id="IPR003594">
    <property type="entry name" value="HATPase_dom"/>
</dbReference>
<dbReference type="InterPro" id="IPR005467">
    <property type="entry name" value="His_kinase_dom"/>
</dbReference>
<evidence type="ECO:0000259" key="12">
    <source>
        <dbReference type="PROSITE" id="PS50109"/>
    </source>
</evidence>
<dbReference type="CDD" id="cd00082">
    <property type="entry name" value="HisKA"/>
    <property type="match status" value="1"/>
</dbReference>
<dbReference type="SMART" id="SM00387">
    <property type="entry name" value="HATPase_c"/>
    <property type="match status" value="1"/>
</dbReference>
<keyword evidence="7 13" id="KW-0418">Kinase</keyword>
<proteinExistence type="predicted"/>
<keyword evidence="10 11" id="KW-0472">Membrane</keyword>
<evidence type="ECO:0000256" key="10">
    <source>
        <dbReference type="ARBA" id="ARBA00023136"/>
    </source>
</evidence>
<evidence type="ECO:0000256" key="5">
    <source>
        <dbReference type="ARBA" id="ARBA00022679"/>
    </source>
</evidence>
<dbReference type="Gene3D" id="1.10.287.130">
    <property type="match status" value="1"/>
</dbReference>
<dbReference type="CDD" id="cd00075">
    <property type="entry name" value="HATPase"/>
    <property type="match status" value="1"/>
</dbReference>
<keyword evidence="4" id="KW-0597">Phosphoprotein</keyword>
<evidence type="ECO:0000256" key="3">
    <source>
        <dbReference type="ARBA" id="ARBA00012438"/>
    </source>
</evidence>
<gene>
    <name evidence="13" type="ORF">H9945_01060</name>
</gene>
<evidence type="ECO:0000313" key="13">
    <source>
        <dbReference type="EMBL" id="HJB41070.1"/>
    </source>
</evidence>
<name>A0A9D2M412_9FIRM</name>